<dbReference type="PANTHER" id="PTHR34406:SF1">
    <property type="entry name" value="PROTEIN YCEI"/>
    <property type="match status" value="1"/>
</dbReference>
<evidence type="ECO:0000313" key="4">
    <source>
        <dbReference type="Proteomes" id="UP000642920"/>
    </source>
</evidence>
<dbReference type="AlphaFoldDB" id="A0A937ABZ4"/>
<dbReference type="Gene3D" id="2.40.128.110">
    <property type="entry name" value="Lipid/polyisoprenoid-binding, YceI-like"/>
    <property type="match status" value="1"/>
</dbReference>
<dbReference type="InterPro" id="IPR036761">
    <property type="entry name" value="TTHA0802/YceI-like_sf"/>
</dbReference>
<keyword evidence="1" id="KW-0732">Signal</keyword>
<reference evidence="3" key="1">
    <citation type="submission" date="2021-01" db="EMBL/GenBank/DDBJ databases">
        <title>Marivirga sp. nov., isolated from intertidal surface sediments.</title>
        <authorList>
            <person name="Zhang M."/>
        </authorList>
    </citation>
    <scope>NUCLEOTIDE SEQUENCE</scope>
    <source>
        <strain evidence="3">SM1354</strain>
    </source>
</reference>
<dbReference type="PANTHER" id="PTHR34406">
    <property type="entry name" value="PROTEIN YCEI"/>
    <property type="match status" value="1"/>
</dbReference>
<organism evidence="3 4">
    <name type="scientific">Marivirga atlantica</name>
    <dbReference type="NCBI Taxonomy" id="1548457"/>
    <lineage>
        <taxon>Bacteria</taxon>
        <taxon>Pseudomonadati</taxon>
        <taxon>Bacteroidota</taxon>
        <taxon>Cytophagia</taxon>
        <taxon>Cytophagales</taxon>
        <taxon>Marivirgaceae</taxon>
        <taxon>Marivirga</taxon>
    </lineage>
</organism>
<feature type="domain" description="Lipid/polyisoprenoid-binding YceI-like" evidence="2">
    <location>
        <begin position="41"/>
        <end position="183"/>
    </location>
</feature>
<dbReference type="InterPro" id="IPR007372">
    <property type="entry name" value="Lipid/polyisoprenoid-bd_YceI"/>
</dbReference>
<evidence type="ECO:0000259" key="2">
    <source>
        <dbReference type="SMART" id="SM00867"/>
    </source>
</evidence>
<gene>
    <name evidence="3" type="ORF">JKP34_12285</name>
</gene>
<name>A0A937ABZ4_9BACT</name>
<comment type="caution">
    <text evidence="3">The sequence shown here is derived from an EMBL/GenBank/DDBJ whole genome shotgun (WGS) entry which is preliminary data.</text>
</comment>
<feature type="signal peptide" evidence="1">
    <location>
        <begin position="1"/>
        <end position="19"/>
    </location>
</feature>
<dbReference type="Proteomes" id="UP000642920">
    <property type="component" value="Unassembled WGS sequence"/>
</dbReference>
<accession>A0A937ABZ4</accession>
<dbReference type="RefSeq" id="WP_236664993.1">
    <property type="nucleotide sequence ID" value="NZ_JAERQG010000003.1"/>
</dbReference>
<dbReference type="EMBL" id="JAERQG010000003">
    <property type="protein sequence ID" value="MBL0766035.1"/>
    <property type="molecule type" value="Genomic_DNA"/>
</dbReference>
<feature type="chain" id="PRO_5037253376" evidence="1">
    <location>
        <begin position="20"/>
        <end position="184"/>
    </location>
</feature>
<evidence type="ECO:0000313" key="3">
    <source>
        <dbReference type="EMBL" id="MBL0766035.1"/>
    </source>
</evidence>
<dbReference type="SUPFAM" id="SSF101874">
    <property type="entry name" value="YceI-like"/>
    <property type="match status" value="1"/>
</dbReference>
<sequence length="184" mass="20204">MKTILILISSILLILPATRQNMSVNNEKTQLTIYGTSSIHDWHIEATNCKGGAVVQFEEGKFSTIEQLTFKVEVASLESGKSAMDDNTVEALKGDKYPYISYELTDISQASGETFNTKGKLTIAGTTKIVNMKATITNSNKEISISGDIKFKMTDFKVDPPTAVFGTIKTGDEITIKFKTVYTI</sequence>
<evidence type="ECO:0000256" key="1">
    <source>
        <dbReference type="SAM" id="SignalP"/>
    </source>
</evidence>
<keyword evidence="4" id="KW-1185">Reference proteome</keyword>
<dbReference type="Pfam" id="PF04264">
    <property type="entry name" value="YceI"/>
    <property type="match status" value="1"/>
</dbReference>
<dbReference type="SMART" id="SM00867">
    <property type="entry name" value="YceI"/>
    <property type="match status" value="1"/>
</dbReference>
<protein>
    <submittedName>
        <fullName evidence="3">YceI family protein</fullName>
    </submittedName>
</protein>
<proteinExistence type="predicted"/>